<evidence type="ECO:0000313" key="3">
    <source>
        <dbReference type="Proteomes" id="UP000887043"/>
    </source>
</evidence>
<proteinExistence type="predicted"/>
<feature type="domain" description="DUF4954" evidence="1">
    <location>
        <begin position="51"/>
        <end position="395"/>
    </location>
</feature>
<dbReference type="InterPro" id="IPR011004">
    <property type="entry name" value="Trimer_LpxA-like_sf"/>
</dbReference>
<accession>A0AA37I468</accession>
<name>A0AA37I468_SEGBR</name>
<dbReference type="Pfam" id="PF16314">
    <property type="entry name" value="DUF4954"/>
    <property type="match status" value="1"/>
</dbReference>
<gene>
    <name evidence="2" type="ORF">PRRU23_25060</name>
</gene>
<evidence type="ECO:0000313" key="2">
    <source>
        <dbReference type="EMBL" id="GJG28806.1"/>
    </source>
</evidence>
<dbReference type="SUPFAM" id="SSF51161">
    <property type="entry name" value="Trimeric LpxA-like enzymes"/>
    <property type="match status" value="1"/>
</dbReference>
<comment type="caution">
    <text evidence="2">The sequence shown here is derived from an EMBL/GenBank/DDBJ whole genome shotgun (WGS) entry which is preliminary data.</text>
</comment>
<protein>
    <submittedName>
        <fullName evidence="2">DUF4954 domain-containing protein</fullName>
    </submittedName>
</protein>
<sequence>MKKNYRNLLSEEIEQLQLQRCHASDWTAIQVAKDFNVNLITNVNFEGHICIGNQVTLQNIAVLRASGDTTFANGLKIDVLSEVGDLPVAIYDKLTSMEAAFEVMETNTNPDLVAKLQAKARAYAEAIRCDACIIEDRAIVKNCLELEDVHIGKEVEVIGASRLKDVTLCDTNEGKPIHIGAQVVLEHVIVGTESMIVDGAQMDHCLVGQGCHIGRMYSATSSLFFANCHFENGEACAYFAGPYSVSHHKSTLMIACMTSFFNAGSGSNQSNHSYKMGPNKYGQLARGSKLGSNSYVYWPMQIGPFSTVIMHHTGHQDLRELPFSLITEGQDGKTHIVPGQALRSVGTRRDINKWPKRDQRTDTPACRLDRINFSMLNPYTIGYILKGLEVLKELKTEGKTEYKGCIISHRHIEGGIMLYQQAITIYRGQQAQRHLLQTTEGGTGEWQDYGGMLLPKAETYEALARGENFEDLEQYLTQWESNWVDAHFDKEDHKRLIANGKSAENAWNTTLDIDGSCDLAACQLNW</sequence>
<dbReference type="EMBL" id="BPTR01000001">
    <property type="protein sequence ID" value="GJG28806.1"/>
    <property type="molecule type" value="Genomic_DNA"/>
</dbReference>
<dbReference type="Gene3D" id="2.160.10.10">
    <property type="entry name" value="Hexapeptide repeat proteins"/>
    <property type="match status" value="1"/>
</dbReference>
<evidence type="ECO:0000259" key="1">
    <source>
        <dbReference type="Pfam" id="PF16314"/>
    </source>
</evidence>
<dbReference type="AlphaFoldDB" id="A0AA37I468"/>
<dbReference type="Proteomes" id="UP000887043">
    <property type="component" value="Unassembled WGS sequence"/>
</dbReference>
<reference evidence="2" key="1">
    <citation type="submission" date="2021-08" db="EMBL/GenBank/DDBJ databases">
        <title>Prevotella lacticifex sp. nov., isolated from rumen of cow.</title>
        <authorList>
            <person name="Shinkai T."/>
            <person name="Ikeyama N."/>
            <person name="Kumagai M."/>
            <person name="Ohmori H."/>
            <person name="Sakamoto M."/>
            <person name="Ohkuma M."/>
            <person name="Mitsumori M."/>
        </authorList>
    </citation>
    <scope>NUCLEOTIDE SEQUENCE</scope>
    <source>
        <strain evidence="2">DSM 11371</strain>
    </source>
</reference>
<dbReference type="InterPro" id="IPR032533">
    <property type="entry name" value="DUF4954"/>
</dbReference>
<organism evidence="2 3">
    <name type="scientific">Segatella bryantii</name>
    <name type="common">Prevotella bryantii</name>
    <dbReference type="NCBI Taxonomy" id="77095"/>
    <lineage>
        <taxon>Bacteria</taxon>
        <taxon>Pseudomonadati</taxon>
        <taxon>Bacteroidota</taxon>
        <taxon>Bacteroidia</taxon>
        <taxon>Bacteroidales</taxon>
        <taxon>Prevotellaceae</taxon>
        <taxon>Segatella</taxon>
    </lineage>
</organism>
<dbReference type="RefSeq" id="WP_006283707.1">
    <property type="nucleotide sequence ID" value="NZ_BPTR01000001.1"/>
</dbReference>